<reference evidence="3 4" key="1">
    <citation type="journal article" date="2021" name="Arch. Microbiol.">
        <title>Myceligenerans indicum sp. nov., an actinobacterium isolated from mangrove sediment of Sundarbans, India.</title>
        <authorList>
            <person name="Asha K."/>
            <person name="Bhadury P."/>
        </authorList>
    </citation>
    <scope>NUCLEOTIDE SEQUENCE [LARGE SCALE GENOMIC DNA]</scope>
    <source>
        <strain evidence="3 4">I2</strain>
    </source>
</reference>
<evidence type="ECO:0000256" key="1">
    <source>
        <dbReference type="SAM" id="MobiDB-lite"/>
    </source>
</evidence>
<dbReference type="EMBL" id="JABBYC010000049">
    <property type="protein sequence ID" value="MBL0888270.1"/>
    <property type="molecule type" value="Genomic_DNA"/>
</dbReference>
<protein>
    <submittedName>
        <fullName evidence="3">Uncharacterized protein</fullName>
    </submittedName>
</protein>
<evidence type="ECO:0000256" key="2">
    <source>
        <dbReference type="SAM" id="Phobius"/>
    </source>
</evidence>
<feature type="transmembrane region" description="Helical" evidence="2">
    <location>
        <begin position="74"/>
        <end position="95"/>
    </location>
</feature>
<accession>A0ABS1LPY9</accession>
<feature type="compositionally biased region" description="Pro residues" evidence="1">
    <location>
        <begin position="15"/>
        <end position="34"/>
    </location>
</feature>
<keyword evidence="2" id="KW-0812">Transmembrane</keyword>
<gene>
    <name evidence="3" type="ORF">HGK34_18610</name>
</gene>
<comment type="caution">
    <text evidence="3">The sequence shown here is derived from an EMBL/GenBank/DDBJ whole genome shotgun (WGS) entry which is preliminary data.</text>
</comment>
<evidence type="ECO:0000313" key="3">
    <source>
        <dbReference type="EMBL" id="MBL0888270.1"/>
    </source>
</evidence>
<proteinExistence type="predicted"/>
<sequence>QRQMCIRDSSATEPTPDPTPSTPVRSPGPSPSPTPDRSVPSDPYEQEAPTITSFGQAAPADDPVREGGPAGLNWVWVLLAGVGAAVGGVLLMMLWRPS</sequence>
<keyword evidence="2" id="KW-1133">Transmembrane helix</keyword>
<keyword evidence="4" id="KW-1185">Reference proteome</keyword>
<name>A0ABS1LPY9_9MICO</name>
<keyword evidence="2" id="KW-0472">Membrane</keyword>
<feature type="region of interest" description="Disordered" evidence="1">
    <location>
        <begin position="1"/>
        <end position="69"/>
    </location>
</feature>
<feature type="non-terminal residue" evidence="3">
    <location>
        <position position="1"/>
    </location>
</feature>
<organism evidence="3 4">
    <name type="scientific">Myceligenerans indicum</name>
    <dbReference type="NCBI Taxonomy" id="2593663"/>
    <lineage>
        <taxon>Bacteria</taxon>
        <taxon>Bacillati</taxon>
        <taxon>Actinomycetota</taxon>
        <taxon>Actinomycetes</taxon>
        <taxon>Micrococcales</taxon>
        <taxon>Promicromonosporaceae</taxon>
        <taxon>Myceligenerans</taxon>
    </lineage>
</organism>
<dbReference type="Proteomes" id="UP000675409">
    <property type="component" value="Unassembled WGS sequence"/>
</dbReference>
<evidence type="ECO:0000313" key="4">
    <source>
        <dbReference type="Proteomes" id="UP000675409"/>
    </source>
</evidence>